<reference evidence="2 3" key="1">
    <citation type="submission" date="2019-08" db="EMBL/GenBank/DDBJ databases">
        <title>Draft genome sequence of Ulvibacter marinus type strain NBRC 109484.</title>
        <authorList>
            <person name="Kawano K."/>
            <person name="Ushijima N."/>
            <person name="Kihara M."/>
            <person name="Itoh H."/>
        </authorList>
    </citation>
    <scope>NUCLEOTIDE SEQUENCE [LARGE SCALE GENOMIC DNA]</scope>
    <source>
        <strain evidence="2 3">NBRC 109484</strain>
    </source>
</reference>
<organism evidence="2 3">
    <name type="scientific">Patiriisocius marinus</name>
    <dbReference type="NCBI Taxonomy" id="1397112"/>
    <lineage>
        <taxon>Bacteria</taxon>
        <taxon>Pseudomonadati</taxon>
        <taxon>Bacteroidota</taxon>
        <taxon>Flavobacteriia</taxon>
        <taxon>Flavobacteriales</taxon>
        <taxon>Flavobacteriaceae</taxon>
        <taxon>Patiriisocius</taxon>
    </lineage>
</organism>
<feature type="chain" id="PRO_5023928527" evidence="1">
    <location>
        <begin position="20"/>
        <end position="418"/>
    </location>
</feature>
<evidence type="ECO:0000256" key="1">
    <source>
        <dbReference type="SAM" id="SignalP"/>
    </source>
</evidence>
<dbReference type="Proteomes" id="UP000326509">
    <property type="component" value="Unassembled WGS sequence"/>
</dbReference>
<protein>
    <submittedName>
        <fullName evidence="2">Uncharacterized protein</fullName>
    </submittedName>
</protein>
<dbReference type="AlphaFoldDB" id="A0A5J4J2Y9"/>
<evidence type="ECO:0000313" key="2">
    <source>
        <dbReference type="EMBL" id="GER60408.1"/>
    </source>
</evidence>
<dbReference type="OrthoDB" id="1405942at2"/>
<keyword evidence="1" id="KW-0732">Signal</keyword>
<accession>A0A5J4J2Y9</accession>
<sequence length="418" mass="44597">MKSQIFIYLFLIFSISAIAQVGINTNDPKVSLHVLGVNDEGAVTGEDGILVPRVSDLAIDGTENGQLVFLIADITDGAPTPTVIMAKGFYFWNEADSVWSAIDTDTSEWTYDASNTYTFANRPNTNSNNIVVTDDAAVYINTDSPTTATQVYALDKLFVNGSTTINEGTLRVLRTNLNSNANTFTMIDISGLAGYGPKFTYRMATQGFAGTREMGGIVARLVDNNDVTRSSKMDFYTYNANTPNSGFQSGIMINDKGNVGLFKKVDQDIPSIDATNKLHVKDLSSDPLRVEGLNASTSTGDKTLVITSTGVVKTATSSSSYSETTSGVDFIATMDNHTIRVVDNTLSVRLPAPSAANAGKIFVLIGMTTNTTLVPIQDAIGSPLSITDDVAGIPLTVIAASTRYTIQSTGTEYIVIGI</sequence>
<feature type="signal peptide" evidence="1">
    <location>
        <begin position="1"/>
        <end position="19"/>
    </location>
</feature>
<comment type="caution">
    <text evidence="2">The sequence shown here is derived from an EMBL/GenBank/DDBJ whole genome shotgun (WGS) entry which is preliminary data.</text>
</comment>
<evidence type="ECO:0000313" key="3">
    <source>
        <dbReference type="Proteomes" id="UP000326509"/>
    </source>
</evidence>
<keyword evidence="3" id="KW-1185">Reference proteome</keyword>
<proteinExistence type="predicted"/>
<dbReference type="RefSeq" id="WP_151674845.1">
    <property type="nucleotide sequence ID" value="NZ_BKCG01000007.1"/>
</dbReference>
<gene>
    <name evidence="2" type="ORF">ULMA_25160</name>
</gene>
<name>A0A5J4J2Y9_9FLAO</name>
<dbReference type="EMBL" id="BKCG01000007">
    <property type="protein sequence ID" value="GER60408.1"/>
    <property type="molecule type" value="Genomic_DNA"/>
</dbReference>